<evidence type="ECO:0000313" key="7">
    <source>
        <dbReference type="EMBL" id="NEE01332.1"/>
    </source>
</evidence>
<dbReference type="GO" id="GO:0003723">
    <property type="term" value="F:RNA binding"/>
    <property type="evidence" value="ECO:0007669"/>
    <property type="project" value="UniProtKB-UniRule"/>
</dbReference>
<proteinExistence type="inferred from homology"/>
<dbReference type="InterPro" id="IPR001737">
    <property type="entry name" value="KsgA/Erm"/>
</dbReference>
<evidence type="ECO:0000256" key="1">
    <source>
        <dbReference type="ARBA" id="ARBA00022603"/>
    </source>
</evidence>
<keyword evidence="2 5" id="KW-0808">Transferase</keyword>
<keyword evidence="3 5" id="KW-0949">S-adenosyl-L-methionine</keyword>
<reference evidence="7 8" key="1">
    <citation type="submission" date="2020-02" db="EMBL/GenBank/DDBJ databases">
        <authorList>
            <person name="Li X.-J."/>
            <person name="Han X.-M."/>
        </authorList>
    </citation>
    <scope>NUCLEOTIDE SEQUENCE [LARGE SCALE GENOMIC DNA]</scope>
    <source>
        <strain evidence="7 8">CCTCC AB 2017055</strain>
    </source>
</reference>
<dbReference type="Proteomes" id="UP000475214">
    <property type="component" value="Unassembled WGS sequence"/>
</dbReference>
<dbReference type="SUPFAM" id="SSF53335">
    <property type="entry name" value="S-adenosyl-L-methionine-dependent methyltransferases"/>
    <property type="match status" value="1"/>
</dbReference>
<dbReference type="Gene3D" id="3.40.50.150">
    <property type="entry name" value="Vaccinia Virus protein VP39"/>
    <property type="match status" value="1"/>
</dbReference>
<protein>
    <submittedName>
        <fullName evidence="7">Methyltransferase domain-containing protein</fullName>
    </submittedName>
</protein>
<evidence type="ECO:0000256" key="3">
    <source>
        <dbReference type="ARBA" id="ARBA00022691"/>
    </source>
</evidence>
<feature type="binding site" evidence="5">
    <location>
        <position position="45"/>
    </location>
    <ligand>
        <name>S-adenosyl-L-methionine</name>
        <dbReference type="ChEBI" id="CHEBI:59789"/>
    </ligand>
</feature>
<dbReference type="CDD" id="cd02440">
    <property type="entry name" value="AdoMet_MTases"/>
    <property type="match status" value="1"/>
</dbReference>
<comment type="caution">
    <text evidence="7">The sequence shown here is derived from an EMBL/GenBank/DDBJ whole genome shotgun (WGS) entry which is preliminary data.</text>
</comment>
<organism evidence="7 8">
    <name type="scientific">Phytoactinopolyspora halotolerans</name>
    <dbReference type="NCBI Taxonomy" id="1981512"/>
    <lineage>
        <taxon>Bacteria</taxon>
        <taxon>Bacillati</taxon>
        <taxon>Actinomycetota</taxon>
        <taxon>Actinomycetes</taxon>
        <taxon>Jiangellales</taxon>
        <taxon>Jiangellaceae</taxon>
        <taxon>Phytoactinopolyspora</taxon>
    </lineage>
</organism>
<gene>
    <name evidence="7" type="ORF">G1H10_14245</name>
</gene>
<evidence type="ECO:0000256" key="2">
    <source>
        <dbReference type="ARBA" id="ARBA00022679"/>
    </source>
</evidence>
<dbReference type="PANTHER" id="PTHR11727:SF7">
    <property type="entry name" value="DIMETHYLADENOSINE TRANSFERASE-RELATED"/>
    <property type="match status" value="1"/>
</dbReference>
<evidence type="ECO:0000256" key="4">
    <source>
        <dbReference type="ARBA" id="ARBA00022884"/>
    </source>
</evidence>
<feature type="binding site" evidence="5">
    <location>
        <position position="20"/>
    </location>
    <ligand>
        <name>S-adenosyl-L-methionine</name>
        <dbReference type="ChEBI" id="CHEBI:59789"/>
    </ligand>
</feature>
<comment type="similarity">
    <text evidence="5">Belongs to the class I-like SAM-binding methyltransferase superfamily. rRNA adenine N(6)-methyltransferase family.</text>
</comment>
<dbReference type="EMBL" id="JAAGOA010000009">
    <property type="protein sequence ID" value="NEE01332.1"/>
    <property type="molecule type" value="Genomic_DNA"/>
</dbReference>
<dbReference type="RefSeq" id="WP_163738751.1">
    <property type="nucleotide sequence ID" value="NZ_JAAGOA010000009.1"/>
</dbReference>
<dbReference type="GO" id="GO:0000179">
    <property type="term" value="F:rRNA (adenine-N6,N6-)-dimethyltransferase activity"/>
    <property type="evidence" value="ECO:0007669"/>
    <property type="project" value="UniProtKB-UniRule"/>
</dbReference>
<evidence type="ECO:0000256" key="5">
    <source>
        <dbReference type="PROSITE-ProRule" id="PRU01026"/>
    </source>
</evidence>
<dbReference type="SMART" id="SM00650">
    <property type="entry name" value="rADc"/>
    <property type="match status" value="1"/>
</dbReference>
<feature type="domain" description="Ribosomal RNA adenine methylase transferase N-terminal" evidence="6">
    <location>
        <begin position="25"/>
        <end position="190"/>
    </location>
</feature>
<evidence type="ECO:0000313" key="8">
    <source>
        <dbReference type="Proteomes" id="UP000475214"/>
    </source>
</evidence>
<keyword evidence="8" id="KW-1185">Reference proteome</keyword>
<accession>A0A6L9S9T7</accession>
<sequence length="212" mass="24115">MPSRTHRKFSSDNRPGIHILRDRAVLRRLVQSASPGAGDIVVEFGAGTGVLTAALAQTGARVIAVERSPAFVARLRRRFPPPGNVRVVQADAREVILPRQPYVVVANIPYSISTALLRRLLTPTASGLTAADLIVEWGFAKRVTAAEPRDFEVAWWQLRYQIEIVRRIPRRSFTPEPSVDSAQLRIRRRRDLRAAELDRRRRELRAAYRRRR</sequence>
<dbReference type="PANTHER" id="PTHR11727">
    <property type="entry name" value="DIMETHYLADENOSINE TRANSFERASE"/>
    <property type="match status" value="1"/>
</dbReference>
<name>A0A6L9S9T7_9ACTN</name>
<feature type="binding site" evidence="5">
    <location>
        <position position="18"/>
    </location>
    <ligand>
        <name>S-adenosyl-L-methionine</name>
        <dbReference type="ChEBI" id="CHEBI:59789"/>
    </ligand>
</feature>
<dbReference type="InterPro" id="IPR029063">
    <property type="entry name" value="SAM-dependent_MTases_sf"/>
</dbReference>
<evidence type="ECO:0000259" key="6">
    <source>
        <dbReference type="SMART" id="SM00650"/>
    </source>
</evidence>
<dbReference type="PROSITE" id="PS51689">
    <property type="entry name" value="SAM_RNA_A_N6_MT"/>
    <property type="match status" value="1"/>
</dbReference>
<dbReference type="Pfam" id="PF00398">
    <property type="entry name" value="RrnaAD"/>
    <property type="match status" value="1"/>
</dbReference>
<keyword evidence="4 5" id="KW-0694">RNA-binding</keyword>
<keyword evidence="1 5" id="KW-0489">Methyltransferase</keyword>
<dbReference type="InterPro" id="IPR020598">
    <property type="entry name" value="rRNA_Ade_methylase_Trfase_N"/>
</dbReference>
<feature type="binding site" evidence="5">
    <location>
        <position position="66"/>
    </location>
    <ligand>
        <name>S-adenosyl-L-methionine</name>
        <dbReference type="ChEBI" id="CHEBI:59789"/>
    </ligand>
</feature>
<feature type="binding site" evidence="5">
    <location>
        <position position="107"/>
    </location>
    <ligand>
        <name>S-adenosyl-L-methionine</name>
        <dbReference type="ChEBI" id="CHEBI:59789"/>
    </ligand>
</feature>
<dbReference type="AlphaFoldDB" id="A0A6L9S9T7"/>
<feature type="binding site" evidence="5">
    <location>
        <position position="91"/>
    </location>
    <ligand>
        <name>S-adenosyl-L-methionine</name>
        <dbReference type="ChEBI" id="CHEBI:59789"/>
    </ligand>
</feature>